<dbReference type="PANTHER" id="PTHR47926">
    <property type="entry name" value="PENTATRICOPEPTIDE REPEAT-CONTAINING PROTEIN"/>
    <property type="match status" value="1"/>
</dbReference>
<evidence type="ECO:0008006" key="5">
    <source>
        <dbReference type="Google" id="ProtNLM"/>
    </source>
</evidence>
<name>A0A4Y7I9B5_PAPSO</name>
<dbReference type="InterPro" id="IPR046960">
    <property type="entry name" value="PPR_At4g14850-like_plant"/>
</dbReference>
<dbReference type="EMBL" id="CM010715">
    <property type="protein sequence ID" value="RZC45527.1"/>
    <property type="molecule type" value="Genomic_DNA"/>
</dbReference>
<dbReference type="AlphaFoldDB" id="A0A4Y7I9B5"/>
<feature type="repeat" description="PPR" evidence="2">
    <location>
        <begin position="122"/>
        <end position="156"/>
    </location>
</feature>
<dbReference type="NCBIfam" id="TIGR00756">
    <property type="entry name" value="PPR"/>
    <property type="match status" value="1"/>
</dbReference>
<evidence type="ECO:0000256" key="1">
    <source>
        <dbReference type="ARBA" id="ARBA00022737"/>
    </source>
</evidence>
<gene>
    <name evidence="3" type="ORF">C5167_038483</name>
</gene>
<dbReference type="Proteomes" id="UP000316621">
    <property type="component" value="Chromosome 1"/>
</dbReference>
<sequence length="269" mass="30835">MKSALSCNRGCFLYAHKLFSQIQNNTMIRGSLINKQSNEATLLYIQMRKESILPSNFTFPFVLRAFEEQFELQRGEEVHGCILKTGFGSNLFVLTTLLNMYSLCGRSSRASTKVFEEMHVKDVVSWNSMISGHLRHGELELARRCFDMAPDKTLVSWNSMVAGFANSGNTMIEAERLFMEMPATSWNSLIKVGDVLSAERLFERMPERVVVSWTLVIRAMYGPRSLAIRAPNQRYDNLFLIHNPGRAFRKRVSVKLQFPEEFSPSRKTI</sequence>
<evidence type="ECO:0000313" key="3">
    <source>
        <dbReference type="EMBL" id="RZC45527.1"/>
    </source>
</evidence>
<keyword evidence="1" id="KW-0677">Repeat</keyword>
<accession>A0A4Y7I9B5</accession>
<dbReference type="Gramene" id="RZC45527">
    <property type="protein sequence ID" value="RZC45527"/>
    <property type="gene ID" value="C5167_038483"/>
</dbReference>
<dbReference type="Gene3D" id="1.25.40.10">
    <property type="entry name" value="Tetratricopeptide repeat domain"/>
    <property type="match status" value="2"/>
</dbReference>
<proteinExistence type="predicted"/>
<dbReference type="InterPro" id="IPR011990">
    <property type="entry name" value="TPR-like_helical_dom_sf"/>
</dbReference>
<dbReference type="OMA" id="MACLIVM"/>
<dbReference type="PROSITE" id="PS51375">
    <property type="entry name" value="PPR"/>
    <property type="match status" value="1"/>
</dbReference>
<evidence type="ECO:0000313" key="4">
    <source>
        <dbReference type="Proteomes" id="UP000316621"/>
    </source>
</evidence>
<dbReference type="PANTHER" id="PTHR47926:SF359">
    <property type="entry name" value="PENTACOTRIPEPTIDE-REPEAT REGION OF PRORP DOMAIN-CONTAINING PROTEIN"/>
    <property type="match status" value="1"/>
</dbReference>
<dbReference type="Pfam" id="PF01535">
    <property type="entry name" value="PPR"/>
    <property type="match status" value="4"/>
</dbReference>
<evidence type="ECO:0000256" key="2">
    <source>
        <dbReference type="PROSITE-ProRule" id="PRU00708"/>
    </source>
</evidence>
<keyword evidence="4" id="KW-1185">Reference proteome</keyword>
<dbReference type="GO" id="GO:0003723">
    <property type="term" value="F:RNA binding"/>
    <property type="evidence" value="ECO:0007669"/>
    <property type="project" value="InterPro"/>
</dbReference>
<protein>
    <recommendedName>
        <fullName evidence="5">Pentatricopeptide repeat-containing protein</fullName>
    </recommendedName>
</protein>
<organism evidence="3 4">
    <name type="scientific">Papaver somniferum</name>
    <name type="common">Opium poppy</name>
    <dbReference type="NCBI Taxonomy" id="3469"/>
    <lineage>
        <taxon>Eukaryota</taxon>
        <taxon>Viridiplantae</taxon>
        <taxon>Streptophyta</taxon>
        <taxon>Embryophyta</taxon>
        <taxon>Tracheophyta</taxon>
        <taxon>Spermatophyta</taxon>
        <taxon>Magnoliopsida</taxon>
        <taxon>Ranunculales</taxon>
        <taxon>Papaveraceae</taxon>
        <taxon>Papaveroideae</taxon>
        <taxon>Papaver</taxon>
    </lineage>
</organism>
<reference evidence="3 4" key="1">
    <citation type="journal article" date="2018" name="Science">
        <title>The opium poppy genome and morphinan production.</title>
        <authorList>
            <person name="Guo L."/>
            <person name="Winzer T."/>
            <person name="Yang X."/>
            <person name="Li Y."/>
            <person name="Ning Z."/>
            <person name="He Z."/>
            <person name="Teodor R."/>
            <person name="Lu Y."/>
            <person name="Bowser T.A."/>
            <person name="Graham I.A."/>
            <person name="Ye K."/>
        </authorList>
    </citation>
    <scope>NUCLEOTIDE SEQUENCE [LARGE SCALE GENOMIC DNA]</scope>
    <source>
        <strain evidence="4">cv. HN1</strain>
        <tissue evidence="3">Leaves</tissue>
    </source>
</reference>
<dbReference type="GO" id="GO:0009451">
    <property type="term" value="P:RNA modification"/>
    <property type="evidence" value="ECO:0007669"/>
    <property type="project" value="InterPro"/>
</dbReference>
<dbReference type="InterPro" id="IPR002885">
    <property type="entry name" value="PPR_rpt"/>
</dbReference>